<protein>
    <submittedName>
        <fullName evidence="5">ABC transporter ATP-binding protein</fullName>
    </submittedName>
</protein>
<reference evidence="5 6" key="1">
    <citation type="submission" date="2018-07" db="EMBL/GenBank/DDBJ databases">
        <title>Whole Genome Shotgun Sequence of Streptomyces spongiicola strain 531S.</title>
        <authorList>
            <person name="Dohra H."/>
            <person name="Kodani S."/>
        </authorList>
    </citation>
    <scope>NUCLEOTIDE SEQUENCE [LARGE SCALE GENOMIC DNA]</scope>
    <source>
        <strain evidence="5 6">531S</strain>
    </source>
</reference>
<evidence type="ECO:0000313" key="6">
    <source>
        <dbReference type="Proteomes" id="UP000265354"/>
    </source>
</evidence>
<keyword evidence="2 5" id="KW-0067">ATP-binding</keyword>
<dbReference type="Gene3D" id="3.40.50.300">
    <property type="entry name" value="P-loop containing nucleotide triphosphate hydrolases"/>
    <property type="match status" value="1"/>
</dbReference>
<dbReference type="PROSITE" id="PS50893">
    <property type="entry name" value="ABC_TRANSPORTER_2"/>
    <property type="match status" value="1"/>
</dbReference>
<dbReference type="SUPFAM" id="SSF52540">
    <property type="entry name" value="P-loop containing nucleoside triphosphate hydrolases"/>
    <property type="match status" value="1"/>
</dbReference>
<dbReference type="AlphaFoldDB" id="A0A388T5Y5"/>
<evidence type="ECO:0000259" key="4">
    <source>
        <dbReference type="PROSITE" id="PS50893"/>
    </source>
</evidence>
<dbReference type="CDD" id="cd03216">
    <property type="entry name" value="ABC_Carb_Monos_I"/>
    <property type="match status" value="1"/>
</dbReference>
<gene>
    <name evidence="5" type="ORF">SSP531S_41050</name>
</gene>
<dbReference type="GO" id="GO:0005524">
    <property type="term" value="F:ATP binding"/>
    <property type="evidence" value="ECO:0007669"/>
    <property type="project" value="UniProtKB-KW"/>
</dbReference>
<dbReference type="InterPro" id="IPR027417">
    <property type="entry name" value="P-loop_NTPase"/>
</dbReference>
<comment type="caution">
    <text evidence="5">The sequence shown here is derived from an EMBL/GenBank/DDBJ whole genome shotgun (WGS) entry which is preliminary data.</text>
</comment>
<dbReference type="InterPro" id="IPR003593">
    <property type="entry name" value="AAA+_ATPase"/>
</dbReference>
<dbReference type="InterPro" id="IPR050107">
    <property type="entry name" value="ABC_carbohydrate_import_ATPase"/>
</dbReference>
<name>A0A388T5Y5_9ACTN</name>
<dbReference type="SMART" id="SM00382">
    <property type="entry name" value="AAA"/>
    <property type="match status" value="1"/>
</dbReference>
<evidence type="ECO:0000256" key="3">
    <source>
        <dbReference type="SAM" id="MobiDB-lite"/>
    </source>
</evidence>
<dbReference type="InterPro" id="IPR003439">
    <property type="entry name" value="ABC_transporter-like_ATP-bd"/>
</dbReference>
<keyword evidence="1" id="KW-0547">Nucleotide-binding</keyword>
<dbReference type="PROSITE" id="PS00211">
    <property type="entry name" value="ABC_TRANSPORTER_1"/>
    <property type="match status" value="1"/>
</dbReference>
<feature type="domain" description="ABC transporter" evidence="4">
    <location>
        <begin position="39"/>
        <end position="279"/>
    </location>
</feature>
<feature type="compositionally biased region" description="Low complexity" evidence="3">
    <location>
        <begin position="12"/>
        <end position="28"/>
    </location>
</feature>
<organism evidence="5 6">
    <name type="scientific">Streptomyces spongiicola</name>
    <dbReference type="NCBI Taxonomy" id="1690221"/>
    <lineage>
        <taxon>Bacteria</taxon>
        <taxon>Bacillati</taxon>
        <taxon>Actinomycetota</taxon>
        <taxon>Actinomycetes</taxon>
        <taxon>Kitasatosporales</taxon>
        <taxon>Streptomycetaceae</taxon>
        <taxon>Streptomyces</taxon>
    </lineage>
</organism>
<dbReference type="InterPro" id="IPR017871">
    <property type="entry name" value="ABC_transporter-like_CS"/>
</dbReference>
<dbReference type="Pfam" id="PF00005">
    <property type="entry name" value="ABC_tran"/>
    <property type="match status" value="1"/>
</dbReference>
<evidence type="ECO:0000256" key="1">
    <source>
        <dbReference type="ARBA" id="ARBA00022741"/>
    </source>
</evidence>
<proteinExistence type="predicted"/>
<dbReference type="PANTHER" id="PTHR43790">
    <property type="entry name" value="CARBOHYDRATE TRANSPORT ATP-BINDING PROTEIN MG119-RELATED"/>
    <property type="match status" value="1"/>
</dbReference>
<dbReference type="EMBL" id="BGZL01000012">
    <property type="protein sequence ID" value="GBQ02645.1"/>
    <property type="molecule type" value="Genomic_DNA"/>
</dbReference>
<feature type="region of interest" description="Disordered" evidence="3">
    <location>
        <begin position="1"/>
        <end position="28"/>
    </location>
</feature>
<dbReference type="RefSeq" id="WP_116428299.1">
    <property type="nucleotide sequence ID" value="NZ_BGZL01000012.1"/>
</dbReference>
<accession>A0A388T5Y5</accession>
<sequence>MTDTPARATGISAAAPTSQDAAQASQDATQAGHVVSPLVEITGLRKSFGAVHALQGVNLKLAPGEVTALLGDNGAGKSTLVRCLTGVHPPDAGEIRFRGEQIRFHSPDDARQLGIETVFQTLGLIEDLPVWQNLYLNHELTRGFGPFQLLDKKSMITQSRAILSRLDVNVPDVRATVRRMSGGQRQCIAIARAANWGRTLVIMDEPTAALGVRETAAVEELVDRLREASVTVLLISHDMAQVLRVADTAYVLRRGRTAARRAVCATTGDELVGLITGAVQGDADA</sequence>
<evidence type="ECO:0000256" key="2">
    <source>
        <dbReference type="ARBA" id="ARBA00022840"/>
    </source>
</evidence>
<dbReference type="PANTHER" id="PTHR43790:SF8">
    <property type="entry name" value="SUGAR ABC TRANSPORTER ATP-BINDING PROTEIN"/>
    <property type="match status" value="1"/>
</dbReference>
<dbReference type="Proteomes" id="UP000265354">
    <property type="component" value="Unassembled WGS sequence"/>
</dbReference>
<dbReference type="GO" id="GO:0016887">
    <property type="term" value="F:ATP hydrolysis activity"/>
    <property type="evidence" value="ECO:0007669"/>
    <property type="project" value="InterPro"/>
</dbReference>
<evidence type="ECO:0000313" key="5">
    <source>
        <dbReference type="EMBL" id="GBQ02645.1"/>
    </source>
</evidence>